<protein>
    <submittedName>
        <fullName evidence="3">Cobalamin biosynthesis protein CbiX</fullName>
    </submittedName>
</protein>
<dbReference type="Pfam" id="PF01903">
    <property type="entry name" value="CbiX"/>
    <property type="match status" value="1"/>
</dbReference>
<evidence type="ECO:0000313" key="3">
    <source>
        <dbReference type="EMBL" id="AXX99395.1"/>
    </source>
</evidence>
<proteinExistence type="predicted"/>
<dbReference type="PANTHER" id="PTHR33542">
    <property type="entry name" value="SIROHYDROCHLORIN FERROCHELATASE, CHLOROPLASTIC"/>
    <property type="match status" value="1"/>
</dbReference>
<dbReference type="GO" id="GO:0016829">
    <property type="term" value="F:lyase activity"/>
    <property type="evidence" value="ECO:0007669"/>
    <property type="project" value="UniProtKB-KW"/>
</dbReference>
<dbReference type="GO" id="GO:0046872">
    <property type="term" value="F:metal ion binding"/>
    <property type="evidence" value="ECO:0007669"/>
    <property type="project" value="UniProtKB-KW"/>
</dbReference>
<evidence type="ECO:0000313" key="4">
    <source>
        <dbReference type="Proteomes" id="UP000261704"/>
    </source>
</evidence>
<dbReference type="EMBL" id="CP032125">
    <property type="protein sequence ID" value="AXX99395.1"/>
    <property type="molecule type" value="Genomic_DNA"/>
</dbReference>
<keyword evidence="2" id="KW-0456">Lyase</keyword>
<gene>
    <name evidence="3" type="ORF">BAR1_16520</name>
</gene>
<evidence type="ECO:0000256" key="2">
    <source>
        <dbReference type="ARBA" id="ARBA00023239"/>
    </source>
</evidence>
<dbReference type="Proteomes" id="UP000261704">
    <property type="component" value="Chromosome"/>
</dbReference>
<dbReference type="AlphaFoldDB" id="A0A347UKL7"/>
<dbReference type="InterPro" id="IPR002762">
    <property type="entry name" value="CbiX-like"/>
</dbReference>
<organism evidence="3 4">
    <name type="scientific">Profundibacter amoris</name>
    <dbReference type="NCBI Taxonomy" id="2171755"/>
    <lineage>
        <taxon>Bacteria</taxon>
        <taxon>Pseudomonadati</taxon>
        <taxon>Pseudomonadota</taxon>
        <taxon>Alphaproteobacteria</taxon>
        <taxon>Rhodobacterales</taxon>
        <taxon>Paracoccaceae</taxon>
        <taxon>Profundibacter</taxon>
    </lineage>
</organism>
<dbReference type="SUPFAM" id="SSF53800">
    <property type="entry name" value="Chelatase"/>
    <property type="match status" value="1"/>
</dbReference>
<dbReference type="KEGG" id="pamo:BAR1_16520"/>
<dbReference type="Gene3D" id="3.40.50.1400">
    <property type="match status" value="2"/>
</dbReference>
<keyword evidence="1" id="KW-0479">Metal-binding</keyword>
<dbReference type="PANTHER" id="PTHR33542:SF3">
    <property type="entry name" value="SIROHYDROCHLORIN FERROCHELATASE, CHLOROPLASTIC"/>
    <property type="match status" value="1"/>
</dbReference>
<evidence type="ECO:0000256" key="1">
    <source>
        <dbReference type="ARBA" id="ARBA00022723"/>
    </source>
</evidence>
<dbReference type="OrthoDB" id="7346027at2"/>
<reference evidence="3 4" key="1">
    <citation type="submission" date="2018-09" db="EMBL/GenBank/DDBJ databases">
        <title>Profundibacter amoris BAR1 gen. nov., sp. nov., a new member of the Roseobacter clade isolated at Lokis Castle Vent Field on the Arctic Mid-Oceanic Ridge.</title>
        <authorList>
            <person name="Le Moine Bauer S."/>
            <person name="Sjoeberg A.G."/>
            <person name="L'Haridon S."/>
            <person name="Stokke R."/>
            <person name="Roalkvam I."/>
            <person name="Steen I.H."/>
            <person name="Dahle H."/>
        </authorList>
    </citation>
    <scope>NUCLEOTIDE SEQUENCE [LARGE SCALE GENOMIC DNA]</scope>
    <source>
        <strain evidence="3 4">BAR1</strain>
    </source>
</reference>
<keyword evidence="4" id="KW-1185">Reference proteome</keyword>
<name>A0A347UKL7_9RHOB</name>
<dbReference type="InterPro" id="IPR050963">
    <property type="entry name" value="Sirohydro_Cobaltochel/CbiX"/>
</dbReference>
<sequence length="268" mass="28675">MPPPCRKSNACRCANLRGNTMSGTKSAFRMAPATKPAAIIVAHGQPSDPAPAEQALRDVAGRVAQHLPRWTITSATMAARGALEQALEQHPTAAIYPLFMADGWFTGTALPDRLLQHGRSVLPPLGLDKNLPLLAADILTDRLHDLDWNARETRLLIAAHGGQHSPNPARAARHFAAVLGKVTHFADIRLGFVEETPLLAKVAKNLGPRTLCLPFFAANGHHVRQDIPAALVSAGFEGIALGPLGLAPQIPDLIAQSLRQNHRQKDAA</sequence>
<accession>A0A347UKL7</accession>